<evidence type="ECO:0000256" key="2">
    <source>
        <dbReference type="ARBA" id="ARBA00022112"/>
    </source>
</evidence>
<feature type="binding site" evidence="5">
    <location>
        <position position="67"/>
    </location>
    <ligand>
        <name>a divalent metal cation</name>
        <dbReference type="ChEBI" id="CHEBI:60240"/>
        <label>1</label>
    </ligand>
</feature>
<dbReference type="FunFam" id="3.40.1390.30:FF:000001">
    <property type="entry name" value="GTP cyclohydrolase 1 type 2"/>
    <property type="match status" value="1"/>
</dbReference>
<dbReference type="Gene3D" id="3.30.70.120">
    <property type="match status" value="1"/>
</dbReference>
<dbReference type="InterPro" id="IPR036069">
    <property type="entry name" value="DUF34/NIF3_sf"/>
</dbReference>
<reference evidence="6 7" key="1">
    <citation type="submission" date="2015-09" db="EMBL/GenBank/DDBJ databases">
        <title>Genome sequence of Oxobacter pfennigii DSM 3222.</title>
        <authorList>
            <person name="Poehlein A."/>
            <person name="Bengelsdorf F.R."/>
            <person name="Schiel-Bengelsdorf B."/>
            <person name="Duerre P."/>
            <person name="Daniel R."/>
        </authorList>
    </citation>
    <scope>NUCLEOTIDE SEQUENCE [LARGE SCALE GENOMIC DNA]</scope>
    <source>
        <strain evidence="6 7">DSM 3222</strain>
    </source>
</reference>
<dbReference type="GO" id="GO:0046872">
    <property type="term" value="F:metal ion binding"/>
    <property type="evidence" value="ECO:0007669"/>
    <property type="project" value="UniProtKB-UniRule"/>
</dbReference>
<feature type="binding site" evidence="5">
    <location>
        <position position="105"/>
    </location>
    <ligand>
        <name>a divalent metal cation</name>
        <dbReference type="ChEBI" id="CHEBI:60240"/>
        <label>1</label>
    </ligand>
</feature>
<evidence type="ECO:0000256" key="4">
    <source>
        <dbReference type="PIRNR" id="PIRNR037489"/>
    </source>
</evidence>
<dbReference type="Proteomes" id="UP000050326">
    <property type="component" value="Unassembled WGS sequence"/>
</dbReference>
<comment type="caution">
    <text evidence="6">The sequence shown here is derived from an EMBL/GenBank/DDBJ whole genome shotgun (WGS) entry which is preliminary data.</text>
</comment>
<dbReference type="InterPro" id="IPR017221">
    <property type="entry name" value="DUF34/NIF3_bac"/>
</dbReference>
<dbReference type="PANTHER" id="PTHR13799:SF14">
    <property type="entry name" value="GTP CYCLOHYDROLASE 1 TYPE 2 HOMOLOG"/>
    <property type="match status" value="1"/>
</dbReference>
<feature type="binding site" evidence="5">
    <location>
        <position position="335"/>
    </location>
    <ligand>
        <name>a divalent metal cation</name>
        <dbReference type="ChEBI" id="CHEBI:60240"/>
        <label>1</label>
    </ligand>
</feature>
<dbReference type="EMBL" id="LKET01000032">
    <property type="protein sequence ID" value="KPU44084.1"/>
    <property type="molecule type" value="Genomic_DNA"/>
</dbReference>
<sequence length="372" mass="41140">MSVKCKDIVRIIENLAPIYLAAEWDNSGLLIGDEEQQIKSVMVALDINKDVLDEAYKLGCDMIITHHPVIFSTLKSLNSNNFKEKIIRDIVSKNISVYSAHTSLDAADGGTNDLLADILKMKNVEVLDKTEEEKLYKVSVFVPKGYQEKVREAIISSGAGHIGNYSGCTFNTNGIGTFLPLEGSKPFIGEMGILEKVDEIKIETIATAANLENVINSILKAHPYEEPAYDIYPLYNKGRKYGFGRVGILDNPVTLKELCQKLKEVLKTDNLRAVGNLDAIVKKAALCSGSGADLLEKSYNLGCDVYITGDVKYHDACDARDMGMALIDAGHFATENIYMPQLMNYLNDEFTARTMNVKLYISNANKDPFSKV</sequence>
<name>A0A0P8YAP9_9CLOT</name>
<dbReference type="PANTHER" id="PTHR13799">
    <property type="entry name" value="NGG1 INTERACTING FACTOR 3"/>
    <property type="match status" value="1"/>
</dbReference>
<dbReference type="PATRIC" id="fig|36849.3.peg.2371"/>
<keyword evidence="7" id="KW-1185">Reference proteome</keyword>
<dbReference type="RefSeq" id="WP_054875283.1">
    <property type="nucleotide sequence ID" value="NZ_LKET01000032.1"/>
</dbReference>
<comment type="similarity">
    <text evidence="1 4">Belongs to the GTP cyclohydrolase I type 2/NIF3 family.</text>
</comment>
<feature type="binding site" evidence="5">
    <location>
        <position position="66"/>
    </location>
    <ligand>
        <name>a divalent metal cation</name>
        <dbReference type="ChEBI" id="CHEBI:60240"/>
        <label>1</label>
    </ligand>
</feature>
<gene>
    <name evidence="6" type="ORF">OXPF_22500</name>
</gene>
<dbReference type="InterPro" id="IPR002678">
    <property type="entry name" value="DUF34/NIF3"/>
</dbReference>
<dbReference type="GO" id="GO:0005737">
    <property type="term" value="C:cytoplasm"/>
    <property type="evidence" value="ECO:0007669"/>
    <property type="project" value="TreeGrafter"/>
</dbReference>
<dbReference type="InterPro" id="IPR015867">
    <property type="entry name" value="N-reg_PII/ATP_PRibTrfase_C"/>
</dbReference>
<feature type="binding site" evidence="5">
    <location>
        <position position="331"/>
    </location>
    <ligand>
        <name>a divalent metal cation</name>
        <dbReference type="ChEBI" id="CHEBI:60240"/>
        <label>1</label>
    </ligand>
</feature>
<dbReference type="PIRSF" id="PIRSF037489">
    <property type="entry name" value="UCP037489_NIF3_YqfO"/>
    <property type="match status" value="1"/>
</dbReference>
<evidence type="ECO:0000313" key="6">
    <source>
        <dbReference type="EMBL" id="KPU44084.1"/>
    </source>
</evidence>
<evidence type="ECO:0000313" key="7">
    <source>
        <dbReference type="Proteomes" id="UP000050326"/>
    </source>
</evidence>
<dbReference type="STRING" id="36849.OXPF_22500"/>
<keyword evidence="6" id="KW-0378">Hydrolase</keyword>
<dbReference type="AlphaFoldDB" id="A0A0P8YAP9"/>
<dbReference type="OrthoDB" id="9792792at2"/>
<proteinExistence type="inferred from homology"/>
<dbReference type="FunFam" id="3.30.70.120:FF:000006">
    <property type="entry name" value="GTP cyclohydrolase 1 type 2 homolog"/>
    <property type="match status" value="1"/>
</dbReference>
<dbReference type="NCBIfam" id="TIGR00486">
    <property type="entry name" value="YbgI_SA1388"/>
    <property type="match status" value="1"/>
</dbReference>
<evidence type="ECO:0000256" key="1">
    <source>
        <dbReference type="ARBA" id="ARBA00006964"/>
    </source>
</evidence>
<evidence type="ECO:0000256" key="3">
    <source>
        <dbReference type="ARBA" id="ARBA00022723"/>
    </source>
</evidence>
<dbReference type="Pfam" id="PF01784">
    <property type="entry name" value="DUF34_NIF3"/>
    <property type="match status" value="1"/>
</dbReference>
<protein>
    <recommendedName>
        <fullName evidence="2 4">GTP cyclohydrolase 1 type 2 homolog</fullName>
    </recommendedName>
</protein>
<evidence type="ECO:0000256" key="5">
    <source>
        <dbReference type="PIRSR" id="PIRSR602678-1"/>
    </source>
</evidence>
<dbReference type="GO" id="GO:0016787">
    <property type="term" value="F:hydrolase activity"/>
    <property type="evidence" value="ECO:0007669"/>
    <property type="project" value="UniProtKB-KW"/>
</dbReference>
<dbReference type="Gene3D" id="3.40.1390.30">
    <property type="entry name" value="NIF3 (NGG1p interacting factor 3)-like"/>
    <property type="match status" value="1"/>
</dbReference>
<organism evidence="6 7">
    <name type="scientific">Oxobacter pfennigii</name>
    <dbReference type="NCBI Taxonomy" id="36849"/>
    <lineage>
        <taxon>Bacteria</taxon>
        <taxon>Bacillati</taxon>
        <taxon>Bacillota</taxon>
        <taxon>Clostridia</taxon>
        <taxon>Eubacteriales</taxon>
        <taxon>Clostridiaceae</taxon>
        <taxon>Oxobacter</taxon>
    </lineage>
</organism>
<accession>A0A0P8YAP9</accession>
<keyword evidence="3 4" id="KW-0479">Metal-binding</keyword>
<dbReference type="SUPFAM" id="SSF102705">
    <property type="entry name" value="NIF3 (NGG1p interacting factor 3)-like"/>
    <property type="match status" value="1"/>
</dbReference>